<keyword evidence="1" id="KW-0812">Transmembrane</keyword>
<keyword evidence="1" id="KW-1133">Transmembrane helix</keyword>
<dbReference type="OrthoDB" id="642680at2"/>
<feature type="transmembrane region" description="Helical" evidence="1">
    <location>
        <begin position="91"/>
        <end position="110"/>
    </location>
</feature>
<organism evidence="3 4">
    <name type="scientific">Winogradskyella eximia</name>
    <dbReference type="NCBI Taxonomy" id="262006"/>
    <lineage>
        <taxon>Bacteria</taxon>
        <taxon>Pseudomonadati</taxon>
        <taxon>Bacteroidota</taxon>
        <taxon>Flavobacteriia</taxon>
        <taxon>Flavobacteriales</taxon>
        <taxon>Flavobacteriaceae</taxon>
        <taxon>Winogradskyella</taxon>
    </lineage>
</organism>
<sequence length="446" mass="50309">MVLRGFKYLLVELNFLIMKSKLHNDVTELLENKVISDTVAHQILAYYDAKETQKSNPLFTIFGILGSALVGLGIILILAHNWDDFSRATKTMFAFLPLIFGQCVAGYAILKKKSQAWKESSGTFLFFAIGASIALVSQVYNIPGDLSRFLLTWIVLGLPLIYVLNSKAVAMLVIGFSTYYACEYGYSFGYGNTSPWLYFVLILGTIPFYITALKNRPKANTTGILNWLYTISLIVVLGAFIDSNWSLGFLMYAMLFGFFYNMGKLPIFKNQQLRRNSFTVLGSLGTVILLLILSFNVVWEEIHQKLIVFNSQEMMMSLVLMVIALALLVYTKIGKRQSEFNMFQYVFIIFLIVFIVGSENAQLATVFTNIILLILGVFAIKIGADTSRFSVLNYGLLIISSTIICRFFDVDMSFVLRGILFVLVGLGFFSANYIMLKKQKEKNNNL</sequence>
<proteinExistence type="predicted"/>
<feature type="transmembrane region" description="Helical" evidence="1">
    <location>
        <begin position="278"/>
        <end position="299"/>
    </location>
</feature>
<dbReference type="EMBL" id="QRDV01000006">
    <property type="protein sequence ID" value="RED43299.1"/>
    <property type="molecule type" value="Genomic_DNA"/>
</dbReference>
<feature type="transmembrane region" description="Helical" evidence="1">
    <location>
        <begin position="122"/>
        <end position="140"/>
    </location>
</feature>
<gene>
    <name evidence="3" type="ORF">DFQ10_106212</name>
</gene>
<feature type="transmembrane region" description="Helical" evidence="1">
    <location>
        <begin position="314"/>
        <end position="333"/>
    </location>
</feature>
<feature type="transmembrane region" description="Helical" evidence="1">
    <location>
        <begin position="195"/>
        <end position="212"/>
    </location>
</feature>
<feature type="transmembrane region" description="Helical" evidence="1">
    <location>
        <begin position="414"/>
        <end position="436"/>
    </location>
</feature>
<protein>
    <submittedName>
        <fullName evidence="3">Putative membrane protein</fullName>
    </submittedName>
</protein>
<feature type="transmembrane region" description="Helical" evidence="1">
    <location>
        <begin position="363"/>
        <end position="384"/>
    </location>
</feature>
<evidence type="ECO:0000259" key="2">
    <source>
        <dbReference type="Pfam" id="PF09925"/>
    </source>
</evidence>
<dbReference type="InterPro" id="IPR018677">
    <property type="entry name" value="DUF2157"/>
</dbReference>
<dbReference type="Proteomes" id="UP000256980">
    <property type="component" value="Unassembled WGS sequence"/>
</dbReference>
<dbReference type="Pfam" id="PF09925">
    <property type="entry name" value="DUF2157"/>
    <property type="match status" value="1"/>
</dbReference>
<accession>A0A3D9H1A6</accession>
<reference evidence="3 4" key="1">
    <citation type="submission" date="2018-07" db="EMBL/GenBank/DDBJ databases">
        <title>Genomic Encyclopedia of Type Strains, Phase III (KMG-III): the genomes of soil and plant-associated and newly described type strains.</title>
        <authorList>
            <person name="Whitman W."/>
        </authorList>
    </citation>
    <scope>NUCLEOTIDE SEQUENCE [LARGE SCALE GENOMIC DNA]</scope>
    <source>
        <strain evidence="3 4">CECT 7946</strain>
    </source>
</reference>
<keyword evidence="4" id="KW-1185">Reference proteome</keyword>
<feature type="transmembrane region" description="Helical" evidence="1">
    <location>
        <begin position="146"/>
        <end position="164"/>
    </location>
</feature>
<evidence type="ECO:0000313" key="3">
    <source>
        <dbReference type="EMBL" id="RED43299.1"/>
    </source>
</evidence>
<dbReference type="AlphaFoldDB" id="A0A3D9H1A6"/>
<feature type="transmembrane region" description="Helical" evidence="1">
    <location>
        <begin position="58"/>
        <end position="79"/>
    </location>
</feature>
<feature type="domain" description="DUF2157" evidence="2">
    <location>
        <begin position="29"/>
        <end position="169"/>
    </location>
</feature>
<feature type="transmembrane region" description="Helical" evidence="1">
    <location>
        <begin position="247"/>
        <end position="266"/>
    </location>
</feature>
<feature type="transmembrane region" description="Helical" evidence="1">
    <location>
        <begin position="391"/>
        <end position="408"/>
    </location>
</feature>
<feature type="transmembrane region" description="Helical" evidence="1">
    <location>
        <begin position="224"/>
        <end position="241"/>
    </location>
</feature>
<keyword evidence="1" id="KW-0472">Membrane</keyword>
<feature type="transmembrane region" description="Helical" evidence="1">
    <location>
        <begin position="340"/>
        <end position="357"/>
    </location>
</feature>
<evidence type="ECO:0000313" key="4">
    <source>
        <dbReference type="Proteomes" id="UP000256980"/>
    </source>
</evidence>
<name>A0A3D9H1A6_9FLAO</name>
<comment type="caution">
    <text evidence="3">The sequence shown here is derived from an EMBL/GenBank/DDBJ whole genome shotgun (WGS) entry which is preliminary data.</text>
</comment>
<evidence type="ECO:0000256" key="1">
    <source>
        <dbReference type="SAM" id="Phobius"/>
    </source>
</evidence>